<dbReference type="EMBL" id="MTKO01000081">
    <property type="protein sequence ID" value="RWX45254.1"/>
    <property type="molecule type" value="Genomic_DNA"/>
</dbReference>
<evidence type="ECO:0000313" key="2">
    <source>
        <dbReference type="Proteomes" id="UP000287853"/>
    </source>
</evidence>
<gene>
    <name evidence="1" type="ORF">H206_00832</name>
</gene>
<reference evidence="1 2" key="1">
    <citation type="submission" date="2017-01" db="EMBL/GenBank/DDBJ databases">
        <title>The cable genome- insights into the physiology and evolution of filamentous bacteria capable of sulfide oxidation via long distance electron transfer.</title>
        <authorList>
            <person name="Schreiber L."/>
            <person name="Bjerg J.T."/>
            <person name="Boggild A."/>
            <person name="Van De Vossenberg J."/>
            <person name="Meysman F."/>
            <person name="Nielsen L.P."/>
            <person name="Schramm A."/>
            <person name="Kjeldsen K.U."/>
        </authorList>
    </citation>
    <scope>NUCLEOTIDE SEQUENCE [LARGE SCALE GENOMIC DNA]</scope>
    <source>
        <strain evidence="1">MCF</strain>
    </source>
</reference>
<comment type="caution">
    <text evidence="1">The sequence shown here is derived from an EMBL/GenBank/DDBJ whole genome shotgun (WGS) entry which is preliminary data.</text>
</comment>
<name>A0A444IWK4_9BACT</name>
<dbReference type="Proteomes" id="UP000287853">
    <property type="component" value="Unassembled WGS sequence"/>
</dbReference>
<keyword evidence="2" id="KW-1185">Reference proteome</keyword>
<evidence type="ECO:0000313" key="1">
    <source>
        <dbReference type="EMBL" id="RWX45254.1"/>
    </source>
</evidence>
<proteinExistence type="predicted"/>
<accession>A0A444IWK4</accession>
<sequence length="179" mass="19141">MTDNGTNYWYVEAVNTAGTTRYPSTGTLSFTVQSLQPLPEISTPSPTDGAPVTAGVSGQLLQVVVTNADSCMIYYGVDTDTNTSVAGEINGDYCEATISYGADMTNDGTNYWYVEAVNTAGTTRYPSTDTLSFTVSISDNKPKAMPWLLVLLKGDSVEPPRTSSPWILFLPAIICNPAL</sequence>
<dbReference type="AlphaFoldDB" id="A0A444IWK4"/>
<organism evidence="1 2">
    <name type="scientific">Candidatus Electrothrix aarhusensis</name>
    <dbReference type="NCBI Taxonomy" id="1859131"/>
    <lineage>
        <taxon>Bacteria</taxon>
        <taxon>Pseudomonadati</taxon>
        <taxon>Thermodesulfobacteriota</taxon>
        <taxon>Desulfobulbia</taxon>
        <taxon>Desulfobulbales</taxon>
        <taxon>Desulfobulbaceae</taxon>
        <taxon>Candidatus Electrothrix</taxon>
    </lineage>
</organism>
<protein>
    <submittedName>
        <fullName evidence="1">Uncharacterized protein</fullName>
    </submittedName>
</protein>